<protein>
    <submittedName>
        <fullName evidence="2">Uncharacterized protein</fullName>
    </submittedName>
</protein>
<evidence type="ECO:0000256" key="1">
    <source>
        <dbReference type="SAM" id="SignalP"/>
    </source>
</evidence>
<evidence type="ECO:0000313" key="2">
    <source>
        <dbReference type="EMBL" id="CAB4278327.1"/>
    </source>
</evidence>
<dbReference type="EMBL" id="CAEKDK010000004">
    <property type="protein sequence ID" value="CAB4278327.1"/>
    <property type="molecule type" value="Genomic_DNA"/>
</dbReference>
<evidence type="ECO:0000313" key="3">
    <source>
        <dbReference type="Proteomes" id="UP000507222"/>
    </source>
</evidence>
<accession>A0A6J5URC9</accession>
<organism evidence="2 3">
    <name type="scientific">Prunus armeniaca</name>
    <name type="common">Apricot</name>
    <name type="synonym">Armeniaca vulgaris</name>
    <dbReference type="NCBI Taxonomy" id="36596"/>
    <lineage>
        <taxon>Eukaryota</taxon>
        <taxon>Viridiplantae</taxon>
        <taxon>Streptophyta</taxon>
        <taxon>Embryophyta</taxon>
        <taxon>Tracheophyta</taxon>
        <taxon>Spermatophyta</taxon>
        <taxon>Magnoliopsida</taxon>
        <taxon>eudicotyledons</taxon>
        <taxon>Gunneridae</taxon>
        <taxon>Pentapetalae</taxon>
        <taxon>rosids</taxon>
        <taxon>fabids</taxon>
        <taxon>Rosales</taxon>
        <taxon>Rosaceae</taxon>
        <taxon>Amygdaloideae</taxon>
        <taxon>Amygdaleae</taxon>
        <taxon>Prunus</taxon>
    </lineage>
</organism>
<sequence length="186" mass="20587">MLKMVVLKMTLLLMVAAAALTDARLDIFKRKYMLITNSKEKLASIPYKDCIQSCETCACTLIYPPELATCICLLSTTVADKPAIQKYEQAAEKQVAIPYKQCTESCGTCACTLDFPIELSDCVCLQKPTVQDSGSAEMSDKKYSRLIPYSECIQSCKNCACTMIWPPQLSKCVCLGNKQLAQIIDH</sequence>
<dbReference type="Proteomes" id="UP000507222">
    <property type="component" value="Unassembled WGS sequence"/>
</dbReference>
<keyword evidence="1" id="KW-0732">Signal</keyword>
<gene>
    <name evidence="2" type="ORF">CURHAP_LOCUS29024</name>
</gene>
<feature type="chain" id="PRO_5026677398" evidence="1">
    <location>
        <begin position="24"/>
        <end position="186"/>
    </location>
</feature>
<name>A0A6J5URC9_PRUAR</name>
<dbReference type="AlphaFoldDB" id="A0A6J5URC9"/>
<reference evidence="2 3" key="1">
    <citation type="submission" date="2020-05" db="EMBL/GenBank/DDBJ databases">
        <authorList>
            <person name="Campoy J."/>
            <person name="Schneeberger K."/>
            <person name="Spophaly S."/>
        </authorList>
    </citation>
    <scope>NUCLEOTIDE SEQUENCE [LARGE SCALE GENOMIC DNA]</scope>
    <source>
        <strain evidence="2">PruArmRojPasFocal</strain>
    </source>
</reference>
<proteinExistence type="predicted"/>
<feature type="signal peptide" evidence="1">
    <location>
        <begin position="1"/>
        <end position="23"/>
    </location>
</feature>